<dbReference type="GO" id="GO:0032447">
    <property type="term" value="P:protein urmylation"/>
    <property type="evidence" value="ECO:0007669"/>
    <property type="project" value="UniProtKB-UniRule"/>
</dbReference>
<keyword evidence="2 3" id="KW-0819">tRNA processing</keyword>
<dbReference type="PANTHER" id="PTHR20882:SF14">
    <property type="entry name" value="CYTOPLASMIC TRNA 2-THIOLATION PROTEIN 2"/>
    <property type="match status" value="1"/>
</dbReference>
<dbReference type="GO" id="GO:0000049">
    <property type="term" value="F:tRNA binding"/>
    <property type="evidence" value="ECO:0007669"/>
    <property type="project" value="InterPro"/>
</dbReference>
<proteinExistence type="inferred from homology"/>
<dbReference type="STRING" id="1965070.A0A3S3PKA9"/>
<comment type="function">
    <text evidence="3">Plays a central role in 2-thiolation of mcm(5)S(2)U at tRNA wobble positions of tRNA(Lys), tRNA(Glu) and tRNA(Gln). May act by forming a heterodimer with NCS6/CTU1 that ligates sulfur from thiocarboxylated URM1 onto the uridine of tRNAs at wobble position.</text>
</comment>
<reference evidence="4 5" key="1">
    <citation type="journal article" date="2018" name="Gigascience">
        <title>Genomes of trombidid mites reveal novel predicted allergens and laterally-transferred genes associated with secondary metabolism.</title>
        <authorList>
            <person name="Dong X."/>
            <person name="Chaisiri K."/>
            <person name="Xia D."/>
            <person name="Armstrong S.D."/>
            <person name="Fang Y."/>
            <person name="Donnelly M.J."/>
            <person name="Kadowaki T."/>
            <person name="McGarry J.W."/>
            <person name="Darby A.C."/>
            <person name="Makepeace B.L."/>
        </authorList>
    </citation>
    <scope>NUCLEOTIDE SEQUENCE [LARGE SCALE GENOMIC DNA]</scope>
    <source>
        <strain evidence="4">UoL-WK</strain>
    </source>
</reference>
<comment type="similarity">
    <text evidence="3">Belongs to the CTU2/NCS2 family.</text>
</comment>
<dbReference type="SUPFAM" id="SSF52402">
    <property type="entry name" value="Adenine nucleotide alpha hydrolases-like"/>
    <property type="match status" value="1"/>
</dbReference>
<dbReference type="PANTHER" id="PTHR20882">
    <property type="entry name" value="CYTOPLASMIC TRNA 2-THIOLATION PROTEIN 2"/>
    <property type="match status" value="1"/>
</dbReference>
<dbReference type="UniPathway" id="UPA00988"/>
<evidence type="ECO:0000313" key="5">
    <source>
        <dbReference type="Proteomes" id="UP000285301"/>
    </source>
</evidence>
<protein>
    <recommendedName>
        <fullName evidence="3">Cytoplasmic tRNA 2-thiolation protein 2</fullName>
    </recommendedName>
</protein>
<dbReference type="GO" id="GO:0016779">
    <property type="term" value="F:nucleotidyltransferase activity"/>
    <property type="evidence" value="ECO:0007669"/>
    <property type="project" value="UniProtKB-UniRule"/>
</dbReference>
<keyword evidence="1 3" id="KW-0963">Cytoplasm</keyword>
<comment type="caution">
    <text evidence="4">The sequence shown here is derived from an EMBL/GenBank/DDBJ whole genome shotgun (WGS) entry which is preliminary data.</text>
</comment>
<name>A0A3S3PKA9_9ACAR</name>
<evidence type="ECO:0000256" key="3">
    <source>
        <dbReference type="HAMAP-Rule" id="MF_03054"/>
    </source>
</evidence>
<dbReference type="GO" id="GO:0002143">
    <property type="term" value="P:tRNA wobble position uridine thiolation"/>
    <property type="evidence" value="ECO:0007669"/>
    <property type="project" value="TreeGrafter"/>
</dbReference>
<dbReference type="Proteomes" id="UP000285301">
    <property type="component" value="Unassembled WGS sequence"/>
</dbReference>
<evidence type="ECO:0000313" key="4">
    <source>
        <dbReference type="EMBL" id="RWS17008.1"/>
    </source>
</evidence>
<dbReference type="AlphaFoldDB" id="A0A3S3PKA9"/>
<dbReference type="EMBL" id="NCKU01000135">
    <property type="protein sequence ID" value="RWS17008.1"/>
    <property type="molecule type" value="Genomic_DNA"/>
</dbReference>
<evidence type="ECO:0000256" key="2">
    <source>
        <dbReference type="ARBA" id="ARBA00022694"/>
    </source>
</evidence>
<dbReference type="Gene3D" id="3.40.50.620">
    <property type="entry name" value="HUPs"/>
    <property type="match status" value="1"/>
</dbReference>
<evidence type="ECO:0000256" key="1">
    <source>
        <dbReference type="ARBA" id="ARBA00022490"/>
    </source>
</evidence>
<keyword evidence="5" id="KW-1185">Reference proteome</keyword>
<dbReference type="Pfam" id="PF10288">
    <property type="entry name" value="CTU2"/>
    <property type="match status" value="1"/>
</dbReference>
<accession>A0A3S3PKA9</accession>
<dbReference type="HAMAP" id="MF_03054">
    <property type="entry name" value="CTU2"/>
    <property type="match status" value="1"/>
</dbReference>
<sequence>MCRHKFRATIGKSNMIPHKSRVLVAYSGGAASAALCDMLLDSVRNPDLHKKLNLEPAFVFIDESICSLNDESSTSSVASSEVELMHCFGFKSFITSLEMYFEPTDKFYEQVIHESQVPLSSDYCKQKWNFVLNNFKSLTSKEEYIRRTRNLLLLKLAEKEKIPFVFLGTMGSRLAINLLTDVLQGKGNQLHYEVGFCDDRHEVKFVKPLREFVKKEIVFWNQMRKVKYRETQTLTTKRDKNASLSKLTEAFVTSLERDFPATVYTIVRTGNKLKPLEKAEIKCSLCLSQIDDESNHQYSATKALLLSEKLSKNVHEEIDFHTHKKLCYGCRILMKDSLNSSMEIIPEICAKSDS</sequence>
<dbReference type="GO" id="GO:0005829">
    <property type="term" value="C:cytosol"/>
    <property type="evidence" value="ECO:0007669"/>
    <property type="project" value="TreeGrafter"/>
</dbReference>
<comment type="subcellular location">
    <subcellularLocation>
        <location evidence="3">Cytoplasm</location>
    </subcellularLocation>
</comment>
<gene>
    <name evidence="4" type="ORF">B4U79_09864</name>
</gene>
<dbReference type="OrthoDB" id="25129at2759"/>
<dbReference type="InterPro" id="IPR019407">
    <property type="entry name" value="CTU2"/>
</dbReference>
<organism evidence="4 5">
    <name type="scientific">Dinothrombium tinctorium</name>
    <dbReference type="NCBI Taxonomy" id="1965070"/>
    <lineage>
        <taxon>Eukaryota</taxon>
        <taxon>Metazoa</taxon>
        <taxon>Ecdysozoa</taxon>
        <taxon>Arthropoda</taxon>
        <taxon>Chelicerata</taxon>
        <taxon>Arachnida</taxon>
        <taxon>Acari</taxon>
        <taxon>Acariformes</taxon>
        <taxon>Trombidiformes</taxon>
        <taxon>Prostigmata</taxon>
        <taxon>Anystina</taxon>
        <taxon>Parasitengona</taxon>
        <taxon>Trombidioidea</taxon>
        <taxon>Trombidiidae</taxon>
        <taxon>Dinothrombium</taxon>
    </lineage>
</organism>
<dbReference type="InterPro" id="IPR014729">
    <property type="entry name" value="Rossmann-like_a/b/a_fold"/>
</dbReference>
<comment type="pathway">
    <text evidence="3">tRNA modification; 5-methoxycarbonylmethyl-2-thiouridine-tRNA biosynthesis.</text>
</comment>
<dbReference type="GO" id="GO:0016783">
    <property type="term" value="F:sulfurtransferase activity"/>
    <property type="evidence" value="ECO:0007669"/>
    <property type="project" value="TreeGrafter"/>
</dbReference>